<dbReference type="RefSeq" id="WP_081094680.1">
    <property type="nucleotide sequence ID" value="NZ_CABLBX010000013.1"/>
</dbReference>
<organism evidence="2 3">
    <name type="scientific">Vibrio fluvialis</name>
    <dbReference type="NCBI Taxonomy" id="676"/>
    <lineage>
        <taxon>Bacteria</taxon>
        <taxon>Pseudomonadati</taxon>
        <taxon>Pseudomonadota</taxon>
        <taxon>Gammaproteobacteria</taxon>
        <taxon>Vibrionales</taxon>
        <taxon>Vibrionaceae</taxon>
        <taxon>Vibrio</taxon>
    </lineage>
</organism>
<keyword evidence="3" id="KW-1185">Reference proteome</keyword>
<gene>
    <name evidence="2" type="ORF">AL536_00295</name>
</gene>
<dbReference type="SUPFAM" id="SSF56112">
    <property type="entry name" value="Protein kinase-like (PK-like)"/>
    <property type="match status" value="1"/>
</dbReference>
<dbReference type="GO" id="GO:0016301">
    <property type="term" value="F:kinase activity"/>
    <property type="evidence" value="ECO:0007669"/>
    <property type="project" value="UniProtKB-KW"/>
</dbReference>
<dbReference type="InterPro" id="IPR011009">
    <property type="entry name" value="Kinase-like_dom_sf"/>
</dbReference>
<accession>A0ABM5XGH7</accession>
<dbReference type="Proteomes" id="UP000057088">
    <property type="component" value="Chromosome 1"/>
</dbReference>
<dbReference type="InterPro" id="IPR002575">
    <property type="entry name" value="Aminoglycoside_PTrfase"/>
</dbReference>
<keyword evidence="2" id="KW-0808">Transferase</keyword>
<keyword evidence="2" id="KW-0418">Kinase</keyword>
<proteinExistence type="predicted"/>
<evidence type="ECO:0000259" key="1">
    <source>
        <dbReference type="Pfam" id="PF01636"/>
    </source>
</evidence>
<reference evidence="3" key="1">
    <citation type="submission" date="2015-12" db="EMBL/GenBank/DDBJ databases">
        <title>FDA dAtabase for Regulatory Grade micrObial Sequences (FDA-ARGOS): Supporting development and validation of Infectious Disease Dx tests.</title>
        <authorList>
            <person name="Hoffmann M."/>
            <person name="Allard M."/>
            <person name="Evans P."/>
            <person name="Brown E."/>
            <person name="Tallon L.J."/>
            <person name="Sadzewicz L."/>
            <person name="Sengamalay N."/>
            <person name="Ott S."/>
            <person name="Godinez A."/>
            <person name="Nagaraj S."/>
            <person name="Vyas G."/>
            <person name="Aluvathingal J."/>
            <person name="Nadendla S."/>
            <person name="Geyer C."/>
            <person name="Sichtig H."/>
        </authorList>
    </citation>
    <scope>NUCLEOTIDE SEQUENCE [LARGE SCALE GENOMIC DNA]</scope>
    <source>
        <strain evidence="3">ATCC 33809</strain>
    </source>
</reference>
<feature type="domain" description="Aminoglycoside phosphotransferase" evidence="1">
    <location>
        <begin position="7"/>
        <end position="194"/>
    </location>
</feature>
<dbReference type="Pfam" id="PF01636">
    <property type="entry name" value="APH"/>
    <property type="match status" value="1"/>
</dbReference>
<name>A0ABM5XGH7_VIBFL</name>
<evidence type="ECO:0000313" key="2">
    <source>
        <dbReference type="EMBL" id="AMF91967.2"/>
    </source>
</evidence>
<evidence type="ECO:0000313" key="3">
    <source>
        <dbReference type="Proteomes" id="UP000057088"/>
    </source>
</evidence>
<dbReference type="EMBL" id="CP014034">
    <property type="protein sequence ID" value="AMF91967.2"/>
    <property type="molecule type" value="Genomic_DNA"/>
</dbReference>
<protein>
    <submittedName>
        <fullName evidence="2">Choline kinase</fullName>
    </submittedName>
</protein>
<sequence length="255" mass="28829">MAQMGASSVQRTRWNGLDAIVKTSPSAVELAFYQHTAPLLRAAGIHIPDLLSAKLDRLVIERIPHPVALDEFHSCDIGLAQIAKLHRTDIPSPTPLKRHSWSQEQTDQTLALLSLPECSSELLRQCQVRSHTLFDTEQIISGDTNSGNWGKRTNGDWVLFDWERFGHGHIAIDLAPLIPGMGEISAYSTLAQRYTRFNPDMDATALARHILLSKAWLVTEVVTLLHQRRNPMLNKYVTWYNQILPDWFERIAGHL</sequence>
<dbReference type="GeneID" id="29383703"/>